<name>A0A5N4BSK1_9FLAO</name>
<reference evidence="1 2" key="1">
    <citation type="journal article" date="2019" name="Stand. Genomic Sci.">
        <title>Draft Whole-Genome Sequence of a Novel Chryseobacterium viscerum Strain Isolated from Fresh Water at Dripping Springs, New Mexico.</title>
        <authorList>
            <person name="Kyndt J.A."/>
            <person name="Moore T.C."/>
        </authorList>
    </citation>
    <scope>NUCLEOTIDE SEQUENCE [LARGE SCALE GENOMIC DNA]</scope>
    <source>
        <strain evidence="1 2">DPS</strain>
    </source>
</reference>
<dbReference type="EMBL" id="VTPV01000003">
    <property type="protein sequence ID" value="KAB1231419.1"/>
    <property type="molecule type" value="Genomic_DNA"/>
</dbReference>
<comment type="caution">
    <text evidence="1">The sequence shown here is derived from an EMBL/GenBank/DDBJ whole genome shotgun (WGS) entry which is preliminary data.</text>
</comment>
<evidence type="ECO:0000313" key="1">
    <source>
        <dbReference type="EMBL" id="KAB1231419.1"/>
    </source>
</evidence>
<protein>
    <recommendedName>
        <fullName evidence="3">TIGR02646 family protein</fullName>
    </recommendedName>
</protein>
<dbReference type="Proteomes" id="UP000326384">
    <property type="component" value="Unassembled WGS sequence"/>
</dbReference>
<sequence length="263" mass="30247">MIHINRTGFEPDAEWINKADALTLQLINAADINIRNQIIDDNQLIWGELKDFLLSISKEKCWYSEAKDKYNHLHVDHFRPKKIALGIDKKDKGGYWWLAFTWTNYRVCGGTGNLRKRDKFAVRSHKSNDPNTPIEDELVYFLDPCEEEDVLKITFNPKGEVTPITTTGWDFERADYTIKSLNLNFKKLKEARQEIWIKVSTIVSETQNLMDLNNANPSALRRGQIKEKLKQLKDFVQPSAEFSATVKACLVSMGLPWASNIAA</sequence>
<evidence type="ECO:0008006" key="3">
    <source>
        <dbReference type="Google" id="ProtNLM"/>
    </source>
</evidence>
<dbReference type="RefSeq" id="WP_152289345.1">
    <property type="nucleotide sequence ID" value="NZ_VTPV01000003.1"/>
</dbReference>
<proteinExistence type="predicted"/>
<evidence type="ECO:0000313" key="2">
    <source>
        <dbReference type="Proteomes" id="UP000326384"/>
    </source>
</evidence>
<accession>A0A5N4BSK1</accession>
<keyword evidence="2" id="KW-1185">Reference proteome</keyword>
<gene>
    <name evidence="1" type="ORF">F8D52_06315</name>
</gene>
<organism evidence="1 2">
    <name type="scientific">Chryseobacterium viscerum</name>
    <dbReference type="NCBI Taxonomy" id="1037377"/>
    <lineage>
        <taxon>Bacteria</taxon>
        <taxon>Pseudomonadati</taxon>
        <taxon>Bacteroidota</taxon>
        <taxon>Flavobacteriia</taxon>
        <taxon>Flavobacteriales</taxon>
        <taxon>Weeksellaceae</taxon>
        <taxon>Chryseobacterium group</taxon>
        <taxon>Chryseobacterium</taxon>
    </lineage>
</organism>